<evidence type="ECO:0000313" key="2">
    <source>
        <dbReference type="Proteomes" id="UP000814385"/>
    </source>
</evidence>
<gene>
    <name evidence="1" type="ORF">HOP52_19255</name>
</gene>
<dbReference type="EMBL" id="JABFUC010000028">
    <property type="protein sequence ID" value="MCG6659884.1"/>
    <property type="molecule type" value="Genomic_DNA"/>
</dbReference>
<dbReference type="RefSeq" id="WP_238979152.1">
    <property type="nucleotide sequence ID" value="NZ_JABFUC010000028.1"/>
</dbReference>
<dbReference type="Proteomes" id="UP000814385">
    <property type="component" value="Unassembled WGS sequence"/>
</dbReference>
<name>A0ABS9PDP6_9GAMM</name>
<comment type="caution">
    <text evidence="1">The sequence shown here is derived from an EMBL/GenBank/DDBJ whole genome shotgun (WGS) entry which is preliminary data.</text>
</comment>
<protein>
    <submittedName>
        <fullName evidence="1">Uncharacterized protein</fullName>
    </submittedName>
</protein>
<sequence length="191" mass="20935">MGLLSKIRAALVSVPKPPAEPQASSEASDRPIDYYEQAFELAAVGIEWPPEARDAVRGALAKVIYDGEQQGNKALAAVWPDSFRWPDAELYLDDLGIGASSRQLMIMLRTQVSRAAHQLRRIEQMRLVAGHSMIRGNTHVLVAHTSSPDGISRCGLSHKETRSCEMAADMAPCLVFGCDCSWAALQPRHIK</sequence>
<accession>A0ABS9PDP6</accession>
<reference evidence="1 2" key="1">
    <citation type="submission" date="2020-05" db="EMBL/GenBank/DDBJ databases">
        <title>Comparative genomic analysis of denitrifying bacteria from Halomonas genus.</title>
        <authorList>
            <person name="Wang L."/>
            <person name="Shao Z."/>
        </authorList>
    </citation>
    <scope>NUCLEOTIDE SEQUENCE [LARGE SCALE GENOMIC DNA]</scope>
    <source>
        <strain evidence="1 2">A4</strain>
    </source>
</reference>
<keyword evidence="2" id="KW-1185">Reference proteome</keyword>
<proteinExistence type="predicted"/>
<evidence type="ECO:0000313" key="1">
    <source>
        <dbReference type="EMBL" id="MCG6659884.1"/>
    </source>
</evidence>
<organism evidence="1 2">
    <name type="scientific">Billgrantia campisalis</name>
    <dbReference type="NCBI Taxonomy" id="74661"/>
    <lineage>
        <taxon>Bacteria</taxon>
        <taxon>Pseudomonadati</taxon>
        <taxon>Pseudomonadota</taxon>
        <taxon>Gammaproteobacteria</taxon>
        <taxon>Oceanospirillales</taxon>
        <taxon>Halomonadaceae</taxon>
        <taxon>Billgrantia</taxon>
    </lineage>
</organism>